<gene>
    <name evidence="2" type="ORF">KUV26_17330</name>
</gene>
<proteinExistence type="predicted"/>
<evidence type="ECO:0000313" key="2">
    <source>
        <dbReference type="EMBL" id="MBY6141203.1"/>
    </source>
</evidence>
<comment type="caution">
    <text evidence="2">The sequence shown here is derived from an EMBL/GenBank/DDBJ whole genome shotgun (WGS) entry which is preliminary data.</text>
</comment>
<dbReference type="EMBL" id="JAHVJA010000009">
    <property type="protein sequence ID" value="MBY6141203.1"/>
    <property type="molecule type" value="Genomic_DNA"/>
</dbReference>
<feature type="signal peptide" evidence="1">
    <location>
        <begin position="1"/>
        <end position="19"/>
    </location>
</feature>
<dbReference type="Proteomes" id="UP000766629">
    <property type="component" value="Unassembled WGS sequence"/>
</dbReference>
<name>A0ABS7NJ24_9RHOB</name>
<protein>
    <submittedName>
        <fullName evidence="2">Uncharacterized protein</fullName>
    </submittedName>
</protein>
<evidence type="ECO:0000313" key="3">
    <source>
        <dbReference type="Proteomes" id="UP000766629"/>
    </source>
</evidence>
<keyword evidence="1" id="KW-0732">Signal</keyword>
<keyword evidence="3" id="KW-1185">Reference proteome</keyword>
<feature type="chain" id="PRO_5045994471" evidence="1">
    <location>
        <begin position="20"/>
        <end position="108"/>
    </location>
</feature>
<sequence>MKKLLAGTVLQLACAAPLAALDAWSLEKCSIYSKAWRSYAAGLPDLSERFRASNEAFIASGCQARVSACPASGTELETADQLSLIMVMEGAPGSFLPFACSGHFPAGH</sequence>
<accession>A0ABS7NJ24</accession>
<dbReference type="RefSeq" id="WP_222509283.1">
    <property type="nucleotide sequence ID" value="NZ_JAHVJA010000009.1"/>
</dbReference>
<evidence type="ECO:0000256" key="1">
    <source>
        <dbReference type="SAM" id="SignalP"/>
    </source>
</evidence>
<organism evidence="2 3">
    <name type="scientific">Leisingera daeponensis</name>
    <dbReference type="NCBI Taxonomy" id="405746"/>
    <lineage>
        <taxon>Bacteria</taxon>
        <taxon>Pseudomonadati</taxon>
        <taxon>Pseudomonadota</taxon>
        <taxon>Alphaproteobacteria</taxon>
        <taxon>Rhodobacterales</taxon>
        <taxon>Roseobacteraceae</taxon>
        <taxon>Leisingera</taxon>
    </lineage>
</organism>
<reference evidence="2 3" key="1">
    <citation type="submission" date="2021-06" db="EMBL/GenBank/DDBJ databases">
        <title>50 bacteria genomes isolated from Dapeng, Shenzhen, China.</title>
        <authorList>
            <person name="Zheng W."/>
            <person name="Yu S."/>
            <person name="Huang Y."/>
        </authorList>
    </citation>
    <scope>NUCLEOTIDE SEQUENCE [LARGE SCALE GENOMIC DNA]</scope>
    <source>
        <strain evidence="2 3">DP1N14-2</strain>
    </source>
</reference>